<reference evidence="2 3" key="1">
    <citation type="submission" date="2019-06" db="EMBL/GenBank/DDBJ databases">
        <authorList>
            <person name="Palmer J.M."/>
        </authorList>
    </citation>
    <scope>NUCLEOTIDE SEQUENCE [LARGE SCALE GENOMIC DNA]</scope>
    <source>
        <strain evidence="2 3">TWF703</strain>
    </source>
</reference>
<organism evidence="2 3">
    <name type="scientific">Orbilia oligospora</name>
    <name type="common">Nematode-trapping fungus</name>
    <name type="synonym">Arthrobotrys oligospora</name>
    <dbReference type="NCBI Taxonomy" id="2813651"/>
    <lineage>
        <taxon>Eukaryota</taxon>
        <taxon>Fungi</taxon>
        <taxon>Dikarya</taxon>
        <taxon>Ascomycota</taxon>
        <taxon>Pezizomycotina</taxon>
        <taxon>Orbiliomycetes</taxon>
        <taxon>Orbiliales</taxon>
        <taxon>Orbiliaceae</taxon>
        <taxon>Orbilia</taxon>
    </lineage>
</organism>
<feature type="region of interest" description="Disordered" evidence="1">
    <location>
        <begin position="184"/>
        <end position="210"/>
    </location>
</feature>
<feature type="compositionally biased region" description="Polar residues" evidence="1">
    <location>
        <begin position="42"/>
        <end position="55"/>
    </location>
</feature>
<feature type="region of interest" description="Disordered" evidence="1">
    <location>
        <begin position="1"/>
        <end position="55"/>
    </location>
</feature>
<sequence>MSFLQSLSKSGASNSNSTTQNDNAKVWADRVVPSASSSSTSGPQQNTFRSTPSNIKSLEEYESFISPTTESGRLEAVGPYSLLNDTFSPDIEFQKSIDGLDVVGLLEVMDTQETGLEALMAGRGGEKAMPVEEEVEDPVEWLGLTRGEYTDEVWGDSEKIEKGKGKEIVKEEAWVISTIARAPRRTSGNSDLGYPKTLSPTPPPQVQDPMRWKPVTIKYTTAKTGVVVLRADSAIGYTPGVSVTSPKWVRMPGSPTR</sequence>
<proteinExistence type="predicted"/>
<name>A0A7C8NGZ1_ORBOL</name>
<protein>
    <submittedName>
        <fullName evidence="2">Uncharacterized protein</fullName>
    </submittedName>
</protein>
<evidence type="ECO:0000313" key="3">
    <source>
        <dbReference type="Proteomes" id="UP000480548"/>
    </source>
</evidence>
<dbReference type="Proteomes" id="UP000480548">
    <property type="component" value="Unassembled WGS sequence"/>
</dbReference>
<accession>A0A7C8NGZ1</accession>
<feature type="compositionally biased region" description="Low complexity" evidence="1">
    <location>
        <begin position="1"/>
        <end position="17"/>
    </location>
</feature>
<evidence type="ECO:0000313" key="2">
    <source>
        <dbReference type="EMBL" id="KAF3120697.1"/>
    </source>
</evidence>
<gene>
    <name evidence="2" type="ORF">TWF703_002355</name>
</gene>
<dbReference type="EMBL" id="WIQZ01000147">
    <property type="protein sequence ID" value="KAF3120697.1"/>
    <property type="molecule type" value="Genomic_DNA"/>
</dbReference>
<evidence type="ECO:0000256" key="1">
    <source>
        <dbReference type="SAM" id="MobiDB-lite"/>
    </source>
</evidence>
<comment type="caution">
    <text evidence="2">The sequence shown here is derived from an EMBL/GenBank/DDBJ whole genome shotgun (WGS) entry which is preliminary data.</text>
</comment>
<dbReference type="AlphaFoldDB" id="A0A7C8NGZ1"/>